<evidence type="ECO:0000256" key="1">
    <source>
        <dbReference type="ARBA" id="ARBA00005868"/>
    </source>
</evidence>
<comment type="caution">
    <text evidence="12">Lacks conserved residue(s) required for the propagation of feature annotation.</text>
</comment>
<evidence type="ECO:0000256" key="7">
    <source>
        <dbReference type="ARBA" id="ARBA00022801"/>
    </source>
</evidence>
<keyword evidence="3 12" id="KW-0820">tRNA-binding</keyword>
<accession>A0A560F0S0</accession>
<feature type="region of interest" description="Arm" evidence="12">
    <location>
        <begin position="97"/>
        <end position="141"/>
    </location>
</feature>
<dbReference type="Gene3D" id="3.40.50.300">
    <property type="entry name" value="P-loop containing nucleotide triphosphate hydrolases"/>
    <property type="match status" value="2"/>
</dbReference>
<dbReference type="GO" id="GO:0006412">
    <property type="term" value="P:translation"/>
    <property type="evidence" value="ECO:0007669"/>
    <property type="project" value="UniProtKB-KW"/>
</dbReference>
<evidence type="ECO:0000313" key="13">
    <source>
        <dbReference type="EMBL" id="TWB15209.1"/>
    </source>
</evidence>
<dbReference type="FunFam" id="3.40.50.300:FF:000183">
    <property type="entry name" value="ABC transporter ATP-binding protein yjjK"/>
    <property type="match status" value="1"/>
</dbReference>
<dbReference type="GO" id="GO:0005524">
    <property type="term" value="F:ATP binding"/>
    <property type="evidence" value="ECO:0007669"/>
    <property type="project" value="UniProtKB-UniRule"/>
</dbReference>
<dbReference type="GO" id="GO:0019843">
    <property type="term" value="F:rRNA binding"/>
    <property type="evidence" value="ECO:0007669"/>
    <property type="project" value="UniProtKB-UniRule"/>
</dbReference>
<comment type="subunit">
    <text evidence="12">Monomer. Probably contacts ribosomal proteins L1, L5, L33 and S7, the 16S and 23S rRNA and the P-site containing tRNA(fMet).</text>
</comment>
<dbReference type="InterPro" id="IPR017871">
    <property type="entry name" value="ABC_transporter-like_CS"/>
</dbReference>
<comment type="function">
    <text evidence="12">A translation factor that gates the progression of the 70S ribosomal initiation complex (IC, containing tRNA(fMet) in the P-site) into the translation elongation cycle by using a mechanism sensitive to the ATP/ADP ratio. Binds to the 70S ribosome E-site where it modulates the state of the translating ribosome during subunit translocation. ATP hydrolysis probably frees it from the ribosome, which can enter the elongation phase.</text>
</comment>
<keyword evidence="2 12" id="KW-0963">Cytoplasm</keyword>
<keyword evidence="9 12" id="KW-0810">Translation regulation</keyword>
<feature type="binding site" evidence="12">
    <location>
        <begin position="358"/>
        <end position="365"/>
    </location>
    <ligand>
        <name>ATP</name>
        <dbReference type="ChEBI" id="CHEBI:30616"/>
        <label>2</label>
    </ligand>
</feature>
<keyword evidence="6 12" id="KW-0547">Nucleotide-binding</keyword>
<sequence>MASYQYVYVMKGVTKVYPGGRKVFENIWLSFYPGAKIGVLGVNGSGKSTLLKIMAGLDKDYNGEAWAADGVSVGYLPQEPQLDPNKNVQENVMDALGATKGLLDRFNEVSNAMADPDADFDALIAEQAELQEKIDAADAWDIERTVDIAMDALRCPPGDADVTKLSGGEKRRVALCKLLLSKPDMLLLDEPTNHLDAESVAWLQRFLADYKGTVVMVTHDRYFLDNVTGWILELDRGSGIPYEGNYSSWLEQKEKRLAQEGRTEDARQKQLAQELEWVRQSPRARQAKSKARIQAYEELLAQSTKEAITDTQIVIPVPPRLGNVVIEADHLKKGFGDRLLIDDLSFRLPPGGIVGIIGPNGAGKTTLFRMITNQDTPDAGTFKVGETVKLGYVDQSRDALNPNKTVWEEISGGLDIIELGKKSMPSRAYVSAFNFRGSDQQKKVGQLSGGERNRVHLAMMLKSGANVLLLDEPTNDLDVETLRALEEALVSFAGCAVVISHDRWFLDRIATHILAFEGESQVVWFEGNYQDYEADRKRRLGSAADQPHRIKYRPLVRN</sequence>
<keyword evidence="4 12" id="KW-0699">rRNA-binding</keyword>
<dbReference type="NCBIfam" id="NF008775">
    <property type="entry name" value="PRK11819.1"/>
    <property type="match status" value="1"/>
</dbReference>
<name>A0A560F0S0_9PROT</name>
<dbReference type="PROSITE" id="PS50893">
    <property type="entry name" value="ABC_TRANSPORTER_2"/>
    <property type="match status" value="2"/>
</dbReference>
<evidence type="ECO:0000256" key="5">
    <source>
        <dbReference type="ARBA" id="ARBA00022737"/>
    </source>
</evidence>
<keyword evidence="14" id="KW-1185">Reference proteome</keyword>
<keyword evidence="8 12" id="KW-0067">ATP-binding</keyword>
<dbReference type="HAMAP" id="MF_00847">
    <property type="entry name" value="EttA"/>
    <property type="match status" value="1"/>
</dbReference>
<keyword evidence="11 12" id="KW-0648">Protein biosynthesis</keyword>
<feature type="region of interest" description="PtIM" evidence="12">
    <location>
        <begin position="244"/>
        <end position="324"/>
    </location>
</feature>
<comment type="domain">
    <text evidence="12">The P-site tRNA interaction motif (PtIM domain) probably interacts with the P-site tRNA(fMet) as well as the 23S rRNA.</text>
</comment>
<keyword evidence="7 12" id="KW-0378">Hydrolase</keyword>
<evidence type="ECO:0000313" key="14">
    <source>
        <dbReference type="Proteomes" id="UP000316545"/>
    </source>
</evidence>
<keyword evidence="5 12" id="KW-0677">Repeat</keyword>
<dbReference type="InterPro" id="IPR003593">
    <property type="entry name" value="AAA+_ATPase"/>
</dbReference>
<evidence type="ECO:0000256" key="10">
    <source>
        <dbReference type="ARBA" id="ARBA00022884"/>
    </source>
</evidence>
<dbReference type="InterPro" id="IPR022374">
    <property type="entry name" value="EttA"/>
</dbReference>
<dbReference type="GO" id="GO:0000049">
    <property type="term" value="F:tRNA binding"/>
    <property type="evidence" value="ECO:0007669"/>
    <property type="project" value="UniProtKB-UniRule"/>
</dbReference>
<evidence type="ECO:0000256" key="12">
    <source>
        <dbReference type="HAMAP-Rule" id="MF_00847"/>
    </source>
</evidence>
<dbReference type="EMBL" id="VITO01000031">
    <property type="protein sequence ID" value="TWB15209.1"/>
    <property type="molecule type" value="Genomic_DNA"/>
</dbReference>
<dbReference type="PANTHER" id="PTHR43858">
    <property type="entry name" value="ENERGY-DEPENDENT TRANSLATIONAL THROTTLE PROTEIN ETTA"/>
    <property type="match status" value="1"/>
</dbReference>
<dbReference type="NCBIfam" id="TIGR03719">
    <property type="entry name" value="ABC_ABC_ChvD"/>
    <property type="match status" value="1"/>
</dbReference>
<dbReference type="SMART" id="SM00382">
    <property type="entry name" value="AAA"/>
    <property type="match status" value="2"/>
</dbReference>
<comment type="subcellular location">
    <subcellularLocation>
        <location evidence="12">Cytoplasm</location>
    </subcellularLocation>
    <text evidence="12">Associates with ribosomes and polysomes.</text>
</comment>
<dbReference type="RefSeq" id="WP_044563973.1">
    <property type="nucleotide sequence ID" value="NZ_VITO01000031.1"/>
</dbReference>
<dbReference type="InterPro" id="IPR027417">
    <property type="entry name" value="P-loop_NTPase"/>
</dbReference>
<protein>
    <recommendedName>
        <fullName evidence="12">Energy-dependent translational throttle protein EttA</fullName>
        <ecNumber evidence="12">3.6.1.-</ecNumber>
    </recommendedName>
    <alternativeName>
        <fullName evidence="12">Translational regulatory factor EttA</fullName>
    </alternativeName>
</protein>
<dbReference type="AlphaFoldDB" id="A0A560F0S0"/>
<dbReference type="FunFam" id="3.40.50.300:FF:000011">
    <property type="entry name" value="Putative ABC transporter ATP-binding component"/>
    <property type="match status" value="1"/>
</dbReference>
<evidence type="ECO:0000256" key="2">
    <source>
        <dbReference type="ARBA" id="ARBA00022490"/>
    </source>
</evidence>
<comment type="catalytic activity">
    <reaction evidence="12">
        <text>ATP + H2O = ADP + phosphate + H(+)</text>
        <dbReference type="Rhea" id="RHEA:13065"/>
        <dbReference type="ChEBI" id="CHEBI:15377"/>
        <dbReference type="ChEBI" id="CHEBI:15378"/>
        <dbReference type="ChEBI" id="CHEBI:30616"/>
        <dbReference type="ChEBI" id="CHEBI:43474"/>
        <dbReference type="ChEBI" id="CHEBI:456216"/>
    </reaction>
</comment>
<comment type="similarity">
    <text evidence="1 12">Belongs to the ABC transporter superfamily. ABCF family. Translational throttle EttA subfamily.</text>
</comment>
<dbReference type="Proteomes" id="UP000316545">
    <property type="component" value="Unassembled WGS sequence"/>
</dbReference>
<evidence type="ECO:0000256" key="6">
    <source>
        <dbReference type="ARBA" id="ARBA00022741"/>
    </source>
</evidence>
<proteinExistence type="inferred from homology"/>
<dbReference type="PROSITE" id="PS00211">
    <property type="entry name" value="ABC_TRANSPORTER_1"/>
    <property type="match status" value="1"/>
</dbReference>
<evidence type="ECO:0000256" key="4">
    <source>
        <dbReference type="ARBA" id="ARBA00022730"/>
    </source>
</evidence>
<dbReference type="CDD" id="cd03221">
    <property type="entry name" value="ABCF_EF-3"/>
    <property type="match status" value="2"/>
</dbReference>
<gene>
    <name evidence="12" type="primary">ettA</name>
    <name evidence="13" type="ORF">FBZ88_13150</name>
</gene>
<evidence type="ECO:0000256" key="8">
    <source>
        <dbReference type="ARBA" id="ARBA00022840"/>
    </source>
</evidence>
<dbReference type="PANTHER" id="PTHR43858:SF1">
    <property type="entry name" value="ABC TRANSPORTER-RELATED PROTEIN"/>
    <property type="match status" value="1"/>
</dbReference>
<evidence type="ECO:0000256" key="11">
    <source>
        <dbReference type="ARBA" id="ARBA00022917"/>
    </source>
</evidence>
<evidence type="ECO:0000256" key="3">
    <source>
        <dbReference type="ARBA" id="ARBA00022555"/>
    </source>
</evidence>
<dbReference type="GO" id="GO:0045900">
    <property type="term" value="P:negative regulation of translational elongation"/>
    <property type="evidence" value="ECO:0007669"/>
    <property type="project" value="UniProtKB-UniRule"/>
</dbReference>
<dbReference type="EC" id="3.6.1.-" evidence="12"/>
<dbReference type="Pfam" id="PF00005">
    <property type="entry name" value="ABC_tran"/>
    <property type="match status" value="2"/>
</dbReference>
<keyword evidence="10 12" id="KW-0694">RNA-binding</keyword>
<dbReference type="Pfam" id="PF12848">
    <property type="entry name" value="ABC_tran_Xtn"/>
    <property type="match status" value="1"/>
</dbReference>
<dbReference type="GO" id="GO:0016887">
    <property type="term" value="F:ATP hydrolysis activity"/>
    <property type="evidence" value="ECO:0007669"/>
    <property type="project" value="UniProtKB-UniRule"/>
</dbReference>
<dbReference type="GO" id="GO:0043022">
    <property type="term" value="F:ribosome binding"/>
    <property type="evidence" value="ECO:0007669"/>
    <property type="project" value="UniProtKB-UniRule"/>
</dbReference>
<reference evidence="13 14" key="1">
    <citation type="submission" date="2019-06" db="EMBL/GenBank/DDBJ databases">
        <title>Genomic Encyclopedia of Type Strains, Phase IV (KMG-V): Genome sequencing to study the core and pangenomes of soil and plant-associated prokaryotes.</title>
        <authorList>
            <person name="Whitman W."/>
        </authorList>
    </citation>
    <scope>NUCLEOTIDE SEQUENCE [LARGE SCALE GENOMIC DNA]</scope>
    <source>
        <strain evidence="13 14">BR 11865</strain>
    </source>
</reference>
<dbReference type="InterPro" id="IPR003439">
    <property type="entry name" value="ABC_transporter-like_ATP-bd"/>
</dbReference>
<dbReference type="OrthoDB" id="9762369at2"/>
<comment type="caution">
    <text evidence="13">The sequence shown here is derived from an EMBL/GenBank/DDBJ whole genome shotgun (WGS) entry which is preliminary data.</text>
</comment>
<comment type="domain">
    <text evidence="12">The arm domain is inserted in the first ABC transporter domain. Probably contacts ribosomal protein L1.</text>
</comment>
<organism evidence="13 14">
    <name type="scientific">Nitrospirillum amazonense</name>
    <dbReference type="NCBI Taxonomy" id="28077"/>
    <lineage>
        <taxon>Bacteria</taxon>
        <taxon>Pseudomonadati</taxon>
        <taxon>Pseudomonadota</taxon>
        <taxon>Alphaproteobacteria</taxon>
        <taxon>Rhodospirillales</taxon>
        <taxon>Azospirillaceae</taxon>
        <taxon>Nitrospirillum</taxon>
    </lineage>
</organism>
<dbReference type="InterPro" id="IPR032781">
    <property type="entry name" value="ABC_tran_Xtn"/>
</dbReference>
<evidence type="ECO:0000256" key="9">
    <source>
        <dbReference type="ARBA" id="ARBA00022845"/>
    </source>
</evidence>
<dbReference type="SUPFAM" id="SSF52540">
    <property type="entry name" value="P-loop containing nucleoside triphosphate hydrolases"/>
    <property type="match status" value="2"/>
</dbReference>
<dbReference type="GO" id="GO:0005737">
    <property type="term" value="C:cytoplasm"/>
    <property type="evidence" value="ECO:0007669"/>
    <property type="project" value="UniProtKB-SubCell"/>
</dbReference>